<name>A0AAW2CI25_9ROSI</name>
<dbReference type="PANTHER" id="PTHR33223:SF11">
    <property type="entry name" value="ELEMENT PROTEIN, PUTATIVE-RELATED"/>
    <property type="match status" value="1"/>
</dbReference>
<dbReference type="Proteomes" id="UP001459277">
    <property type="component" value="Unassembled WGS sequence"/>
</dbReference>
<dbReference type="InterPro" id="IPR005162">
    <property type="entry name" value="Retrotrans_gag_dom"/>
</dbReference>
<comment type="caution">
    <text evidence="2">The sequence shown here is derived from an EMBL/GenBank/DDBJ whole genome shotgun (WGS) entry which is preliminary data.</text>
</comment>
<protein>
    <recommendedName>
        <fullName evidence="1">Retrotransposon gag domain-containing protein</fullName>
    </recommendedName>
</protein>
<evidence type="ECO:0000259" key="1">
    <source>
        <dbReference type="Pfam" id="PF03732"/>
    </source>
</evidence>
<organism evidence="2 3">
    <name type="scientific">Lithocarpus litseifolius</name>
    <dbReference type="NCBI Taxonomy" id="425828"/>
    <lineage>
        <taxon>Eukaryota</taxon>
        <taxon>Viridiplantae</taxon>
        <taxon>Streptophyta</taxon>
        <taxon>Embryophyta</taxon>
        <taxon>Tracheophyta</taxon>
        <taxon>Spermatophyta</taxon>
        <taxon>Magnoliopsida</taxon>
        <taxon>eudicotyledons</taxon>
        <taxon>Gunneridae</taxon>
        <taxon>Pentapetalae</taxon>
        <taxon>rosids</taxon>
        <taxon>fabids</taxon>
        <taxon>Fagales</taxon>
        <taxon>Fagaceae</taxon>
        <taxon>Lithocarpus</taxon>
    </lineage>
</organism>
<evidence type="ECO:0000313" key="3">
    <source>
        <dbReference type="Proteomes" id="UP001459277"/>
    </source>
</evidence>
<evidence type="ECO:0000313" key="2">
    <source>
        <dbReference type="EMBL" id="KAK9997797.1"/>
    </source>
</evidence>
<accession>A0AAW2CI25</accession>
<keyword evidence="3" id="KW-1185">Reference proteome</keyword>
<sequence>MREIGEDSKTLRELFLPITTNPPSCIVLPTTTTAHFKLKPQIIHLLPTFHGLDREDPYMHVKDFLEICATCKFQNFSDNSVRLCLFPFSLKDKAKVWLNSLSPRSINSWELLVIKFLSKFFPMSKTNALRRKIADFYQDEQEKFYESWERFKDLILKCPYHGFETWRLVQYFYNVLTQKNCNMIESTNGGGFLNLVDDKAYKFPENFFKSSQQWDFSNRKERSAPAIKKEELNEVSEDLDIKARLGNLTCKVEALALGRGLNSVNQVQSEKCSICASPTHTTQMCPSTARYPNFYTEQANALNNYGKPFASPFLETCNPNWRNHPNFS</sequence>
<gene>
    <name evidence="2" type="ORF">SO802_017400</name>
</gene>
<feature type="domain" description="Retrotransposon gag" evidence="1">
    <location>
        <begin position="85"/>
        <end position="176"/>
    </location>
</feature>
<proteinExistence type="predicted"/>
<dbReference type="AlphaFoldDB" id="A0AAW2CI25"/>
<dbReference type="Pfam" id="PF03732">
    <property type="entry name" value="Retrotrans_gag"/>
    <property type="match status" value="1"/>
</dbReference>
<reference evidence="2 3" key="1">
    <citation type="submission" date="2024-01" db="EMBL/GenBank/DDBJ databases">
        <title>A telomere-to-telomere, gap-free genome of sweet tea (Lithocarpus litseifolius).</title>
        <authorList>
            <person name="Zhou J."/>
        </authorList>
    </citation>
    <scope>NUCLEOTIDE SEQUENCE [LARGE SCALE GENOMIC DNA]</scope>
    <source>
        <strain evidence="2">Zhou-2022a</strain>
        <tissue evidence="2">Leaf</tissue>
    </source>
</reference>
<dbReference type="EMBL" id="JAZDWU010000006">
    <property type="protein sequence ID" value="KAK9997797.1"/>
    <property type="molecule type" value="Genomic_DNA"/>
</dbReference>
<dbReference type="PANTHER" id="PTHR33223">
    <property type="entry name" value="CCHC-TYPE DOMAIN-CONTAINING PROTEIN"/>
    <property type="match status" value="1"/>
</dbReference>